<keyword evidence="7" id="KW-1185">Reference proteome</keyword>
<protein>
    <submittedName>
        <fullName evidence="6">ABC transporter substrate-binding protein</fullName>
    </submittedName>
</protein>
<dbReference type="AlphaFoldDB" id="A0A3N6S1Q1"/>
<accession>A0A3N6S1Q1</accession>
<gene>
    <name evidence="6" type="ORF">EB241_03615</name>
</gene>
<dbReference type="SMART" id="SM00062">
    <property type="entry name" value="PBPb"/>
    <property type="match status" value="1"/>
</dbReference>
<keyword evidence="3 4" id="KW-0732">Signal</keyword>
<dbReference type="GO" id="GO:0042597">
    <property type="term" value="C:periplasmic space"/>
    <property type="evidence" value="ECO:0007669"/>
    <property type="project" value="UniProtKB-SubCell"/>
</dbReference>
<dbReference type="SUPFAM" id="SSF53850">
    <property type="entry name" value="Periplasmic binding protein-like II"/>
    <property type="match status" value="1"/>
</dbReference>
<sequence length="341" mass="35920">MKSLLTGLLAGLMLFSLNAASSGLPLEKPRLTIAVGGKSVLYNLPLTIAERKGYFKEAGLQVEIADFAGGGKALQALVGGSADVVSGAYEHTITLQSKNQYITAFIMTGQAPEIVVAVSRKAIPDYHQISDLKGKKIGISAPGSSTNMVANVLLAKGGLKPGDVSFIGVGTAAGAVDALRAGRIDAIANTEPVISLLEKNHDITVIADTRTVAGTEALFGGPMPAGSLYAKASFLDNNPATVQALTTAMLKALRWLQTASPEEVAAVVPESYLLGDAALYKTAFSHIRPALSRDGLFTQKATETALKALSTFDPTIRPEHIDLSRTWTNRYVTEALRNEQK</sequence>
<feature type="domain" description="Solute-binding protein family 3/N-terminal" evidence="5">
    <location>
        <begin position="30"/>
        <end position="267"/>
    </location>
</feature>
<comment type="caution">
    <text evidence="6">The sequence shown here is derived from an EMBL/GenBank/DDBJ whole genome shotgun (WGS) entry which is preliminary data.</text>
</comment>
<dbReference type="Proteomes" id="UP000279457">
    <property type="component" value="Unassembled WGS sequence"/>
</dbReference>
<dbReference type="PANTHER" id="PTHR30024">
    <property type="entry name" value="ALIPHATIC SULFONATES-BINDING PROTEIN-RELATED"/>
    <property type="match status" value="1"/>
</dbReference>
<proteinExistence type="inferred from homology"/>
<reference evidence="6 7" key="1">
    <citation type="submission" date="2018-10" db="EMBL/GenBank/DDBJ databases">
        <title>Draft genome sequence for the type isolate of Erwinia psidii, agent causal of bacterial blight in guava (Psidium guajava) and wilt and die-back of Eucalyptus spp.</title>
        <authorList>
            <person name="Hermenegildo P.S."/>
            <person name="Santos S.A."/>
            <person name="Guimaraes L.M.S."/>
            <person name="Vidigal P.M.P."/>
            <person name="Pereira I.C."/>
            <person name="Badel J.L."/>
            <person name="Alfenas-Zerbini P."/>
            <person name="Ferreira M.A.S.V."/>
            <person name="Alfenas A.C."/>
        </authorList>
    </citation>
    <scope>NUCLEOTIDE SEQUENCE [LARGE SCALE GENOMIC DNA]</scope>
    <source>
        <strain evidence="6 7">IBSBF 435</strain>
    </source>
</reference>
<name>A0A3N6S1Q1_9GAMM</name>
<feature type="signal peptide" evidence="4">
    <location>
        <begin position="1"/>
        <end position="19"/>
    </location>
</feature>
<dbReference type="EMBL" id="RHHM01000002">
    <property type="protein sequence ID" value="RQM39528.1"/>
    <property type="molecule type" value="Genomic_DNA"/>
</dbReference>
<feature type="chain" id="PRO_5017937686" evidence="4">
    <location>
        <begin position="20"/>
        <end position="341"/>
    </location>
</feature>
<evidence type="ECO:0000313" key="6">
    <source>
        <dbReference type="EMBL" id="RQM39528.1"/>
    </source>
</evidence>
<dbReference type="Gene3D" id="3.40.190.10">
    <property type="entry name" value="Periplasmic binding protein-like II"/>
    <property type="match status" value="2"/>
</dbReference>
<dbReference type="RefSeq" id="WP_124231835.1">
    <property type="nucleotide sequence ID" value="NZ_RHHM01000002.1"/>
</dbReference>
<evidence type="ECO:0000313" key="7">
    <source>
        <dbReference type="Proteomes" id="UP000279457"/>
    </source>
</evidence>
<dbReference type="InterPro" id="IPR001638">
    <property type="entry name" value="Solute-binding_3/MltF_N"/>
</dbReference>
<dbReference type="OrthoDB" id="5292144at2"/>
<evidence type="ECO:0000256" key="2">
    <source>
        <dbReference type="ARBA" id="ARBA00010742"/>
    </source>
</evidence>
<evidence type="ECO:0000259" key="5">
    <source>
        <dbReference type="SMART" id="SM00062"/>
    </source>
</evidence>
<comment type="similarity">
    <text evidence="2">Belongs to the bacterial solute-binding protein SsuA/TauA family.</text>
</comment>
<dbReference type="Pfam" id="PF13379">
    <property type="entry name" value="NMT1_2"/>
    <property type="match status" value="1"/>
</dbReference>
<evidence type="ECO:0000256" key="1">
    <source>
        <dbReference type="ARBA" id="ARBA00004418"/>
    </source>
</evidence>
<comment type="subcellular location">
    <subcellularLocation>
        <location evidence="1">Periplasm</location>
    </subcellularLocation>
</comment>
<organism evidence="6 7">
    <name type="scientific">Erwinia psidii</name>
    <dbReference type="NCBI Taxonomy" id="69224"/>
    <lineage>
        <taxon>Bacteria</taxon>
        <taxon>Pseudomonadati</taxon>
        <taxon>Pseudomonadota</taxon>
        <taxon>Gammaproteobacteria</taxon>
        <taxon>Enterobacterales</taxon>
        <taxon>Erwiniaceae</taxon>
        <taxon>Erwinia</taxon>
    </lineage>
</organism>
<evidence type="ECO:0000256" key="4">
    <source>
        <dbReference type="SAM" id="SignalP"/>
    </source>
</evidence>
<evidence type="ECO:0000256" key="3">
    <source>
        <dbReference type="ARBA" id="ARBA00022729"/>
    </source>
</evidence>
<dbReference type="PANTHER" id="PTHR30024:SF47">
    <property type="entry name" value="TAURINE-BINDING PERIPLASMIC PROTEIN"/>
    <property type="match status" value="1"/>
</dbReference>
<dbReference type="GO" id="GO:0042918">
    <property type="term" value="P:alkanesulfonate transmembrane transport"/>
    <property type="evidence" value="ECO:0007669"/>
    <property type="project" value="TreeGrafter"/>
</dbReference>